<sequence>MKTLLILSTLLSSVFATKAERFSLTPTPIQSAFPSGCTDFAQAVPGDTCESFARKHHLSYFQFLAFNPQIGGPFGCPQNLYGWHWYCVGPNDGRPTATGKPMGVAATPPRTTLMTSTVAPAPTSTTTTPPPQATTVPPAVTCAINDCWRAYARAMSGARSSQSSWCTSVLHNDPPITESRINYFPGIPVLVAAQCTGVATSAAPVVSSYCSCFTQGQMDYTRSI</sequence>
<evidence type="ECO:0000313" key="2">
    <source>
        <dbReference type="EMBL" id="KAJ9162406.1"/>
    </source>
</evidence>
<feature type="signal peptide" evidence="1">
    <location>
        <begin position="1"/>
        <end position="19"/>
    </location>
</feature>
<evidence type="ECO:0008006" key="4">
    <source>
        <dbReference type="Google" id="ProtNLM"/>
    </source>
</evidence>
<dbReference type="PANTHER" id="PTHR34997:SF1">
    <property type="entry name" value="PEPTIDOGLYCAN-BINDING LYSIN DOMAIN"/>
    <property type="match status" value="1"/>
</dbReference>
<evidence type="ECO:0000313" key="3">
    <source>
        <dbReference type="Proteomes" id="UP001174691"/>
    </source>
</evidence>
<dbReference type="Proteomes" id="UP001174691">
    <property type="component" value="Unassembled WGS sequence"/>
</dbReference>
<reference evidence="2" key="1">
    <citation type="submission" date="2022-07" db="EMBL/GenBank/DDBJ databases">
        <title>Fungi with potential for degradation of polypropylene.</title>
        <authorList>
            <person name="Gostincar C."/>
        </authorList>
    </citation>
    <scope>NUCLEOTIDE SEQUENCE</scope>
    <source>
        <strain evidence="2">EXF-13287</strain>
    </source>
</reference>
<dbReference type="PANTHER" id="PTHR34997">
    <property type="entry name" value="AM15"/>
    <property type="match status" value="1"/>
</dbReference>
<dbReference type="GO" id="GO:0008061">
    <property type="term" value="F:chitin binding"/>
    <property type="evidence" value="ECO:0007669"/>
    <property type="project" value="InterPro"/>
</dbReference>
<organism evidence="2 3">
    <name type="scientific">Coniochaeta hoffmannii</name>
    <dbReference type="NCBI Taxonomy" id="91930"/>
    <lineage>
        <taxon>Eukaryota</taxon>
        <taxon>Fungi</taxon>
        <taxon>Dikarya</taxon>
        <taxon>Ascomycota</taxon>
        <taxon>Pezizomycotina</taxon>
        <taxon>Sordariomycetes</taxon>
        <taxon>Sordariomycetidae</taxon>
        <taxon>Coniochaetales</taxon>
        <taxon>Coniochaetaceae</taxon>
        <taxon>Coniochaeta</taxon>
    </lineage>
</organism>
<keyword evidence="1" id="KW-0732">Signal</keyword>
<evidence type="ECO:0000256" key="1">
    <source>
        <dbReference type="SAM" id="SignalP"/>
    </source>
</evidence>
<comment type="caution">
    <text evidence="2">The sequence shown here is derived from an EMBL/GenBank/DDBJ whole genome shotgun (WGS) entry which is preliminary data.</text>
</comment>
<protein>
    <recommendedName>
        <fullName evidence="4">LysM domain-containing protein</fullName>
    </recommendedName>
</protein>
<accession>A0AA38SCW5</accession>
<dbReference type="InterPro" id="IPR036779">
    <property type="entry name" value="LysM_dom_sf"/>
</dbReference>
<dbReference type="EMBL" id="JANBVN010000012">
    <property type="protein sequence ID" value="KAJ9162406.1"/>
    <property type="molecule type" value="Genomic_DNA"/>
</dbReference>
<dbReference type="Gene3D" id="3.10.350.10">
    <property type="entry name" value="LysM domain"/>
    <property type="match status" value="1"/>
</dbReference>
<keyword evidence="3" id="KW-1185">Reference proteome</keyword>
<dbReference type="InterPro" id="IPR052210">
    <property type="entry name" value="LysM1-like"/>
</dbReference>
<gene>
    <name evidence="2" type="ORF">NKR19_g1332</name>
</gene>
<feature type="chain" id="PRO_5041374017" description="LysM domain-containing protein" evidence="1">
    <location>
        <begin position="20"/>
        <end position="224"/>
    </location>
</feature>
<dbReference type="AlphaFoldDB" id="A0AA38SCW5"/>
<proteinExistence type="predicted"/>
<name>A0AA38SCW5_9PEZI</name>